<dbReference type="GO" id="GO:0008270">
    <property type="term" value="F:zinc ion binding"/>
    <property type="evidence" value="ECO:0007669"/>
    <property type="project" value="UniProtKB-KW"/>
</dbReference>
<feature type="compositionally biased region" description="Low complexity" evidence="2">
    <location>
        <begin position="207"/>
        <end position="220"/>
    </location>
</feature>
<evidence type="ECO:0000313" key="5">
    <source>
        <dbReference type="Proteomes" id="UP001443914"/>
    </source>
</evidence>
<dbReference type="PROSITE" id="PS50089">
    <property type="entry name" value="ZF_RING_2"/>
    <property type="match status" value="1"/>
</dbReference>
<protein>
    <recommendedName>
        <fullName evidence="3">RING-type domain-containing protein</fullName>
    </recommendedName>
</protein>
<evidence type="ECO:0000313" key="4">
    <source>
        <dbReference type="EMBL" id="KAK9667346.1"/>
    </source>
</evidence>
<dbReference type="Proteomes" id="UP001443914">
    <property type="component" value="Unassembled WGS sequence"/>
</dbReference>
<dbReference type="EMBL" id="JBDFQZ010000014">
    <property type="protein sequence ID" value="KAK9667347.1"/>
    <property type="molecule type" value="Genomic_DNA"/>
</dbReference>
<comment type="caution">
    <text evidence="4">The sequence shown here is derived from an EMBL/GenBank/DDBJ whole genome shotgun (WGS) entry which is preliminary data.</text>
</comment>
<proteinExistence type="predicted"/>
<dbReference type="SUPFAM" id="SSF57850">
    <property type="entry name" value="RING/U-box"/>
    <property type="match status" value="1"/>
</dbReference>
<feature type="region of interest" description="Disordered" evidence="2">
    <location>
        <begin position="77"/>
        <end position="262"/>
    </location>
</feature>
<evidence type="ECO:0000256" key="2">
    <source>
        <dbReference type="SAM" id="MobiDB-lite"/>
    </source>
</evidence>
<keyword evidence="1" id="KW-0862">Zinc</keyword>
<feature type="compositionally biased region" description="Polar residues" evidence="2">
    <location>
        <begin position="175"/>
        <end position="191"/>
    </location>
</feature>
<feature type="domain" description="RING-type" evidence="3">
    <location>
        <begin position="268"/>
        <end position="326"/>
    </location>
</feature>
<keyword evidence="1" id="KW-0479">Metal-binding</keyword>
<feature type="compositionally biased region" description="Low complexity" evidence="2">
    <location>
        <begin position="233"/>
        <end position="245"/>
    </location>
</feature>
<dbReference type="PANTHER" id="PTHR31150">
    <property type="entry name" value="EXPRESSED PROTEIN"/>
    <property type="match status" value="1"/>
</dbReference>
<accession>A0AAW1GUA8</accession>
<feature type="compositionally biased region" description="Basic and acidic residues" evidence="2">
    <location>
        <begin position="246"/>
        <end position="255"/>
    </location>
</feature>
<gene>
    <name evidence="4" type="ORF">RND81_14G250000</name>
</gene>
<feature type="compositionally biased region" description="Polar residues" evidence="2">
    <location>
        <begin position="78"/>
        <end position="95"/>
    </location>
</feature>
<dbReference type="InterPro" id="IPR013083">
    <property type="entry name" value="Znf_RING/FYVE/PHD"/>
</dbReference>
<dbReference type="AlphaFoldDB" id="A0AAW1GUA8"/>
<reference evidence="4 5" key="1">
    <citation type="submission" date="2024-03" db="EMBL/GenBank/DDBJ databases">
        <title>WGS assembly of Saponaria officinalis var. Norfolk2.</title>
        <authorList>
            <person name="Jenkins J."/>
            <person name="Shu S."/>
            <person name="Grimwood J."/>
            <person name="Barry K."/>
            <person name="Goodstein D."/>
            <person name="Schmutz J."/>
            <person name="Leebens-Mack J."/>
            <person name="Osbourn A."/>
        </authorList>
    </citation>
    <scope>NUCLEOTIDE SEQUENCE [LARGE SCALE GENOMIC DNA]</scope>
    <source>
        <strain evidence="5">cv. Norfolk2</strain>
        <strain evidence="4">JIC</strain>
        <tissue evidence="4">Leaf</tissue>
    </source>
</reference>
<feature type="compositionally biased region" description="Low complexity" evidence="2">
    <location>
        <begin position="142"/>
        <end position="157"/>
    </location>
</feature>
<organism evidence="4 5">
    <name type="scientific">Saponaria officinalis</name>
    <name type="common">Common soapwort</name>
    <name type="synonym">Lychnis saponaria</name>
    <dbReference type="NCBI Taxonomy" id="3572"/>
    <lineage>
        <taxon>Eukaryota</taxon>
        <taxon>Viridiplantae</taxon>
        <taxon>Streptophyta</taxon>
        <taxon>Embryophyta</taxon>
        <taxon>Tracheophyta</taxon>
        <taxon>Spermatophyta</taxon>
        <taxon>Magnoliopsida</taxon>
        <taxon>eudicotyledons</taxon>
        <taxon>Gunneridae</taxon>
        <taxon>Pentapetalae</taxon>
        <taxon>Caryophyllales</taxon>
        <taxon>Caryophyllaceae</taxon>
        <taxon>Caryophylleae</taxon>
        <taxon>Saponaria</taxon>
    </lineage>
</organism>
<dbReference type="PANTHER" id="PTHR31150:SF26">
    <property type="entry name" value="RING-TYPE DOMAIN-CONTAINING PROTEIN"/>
    <property type="match status" value="1"/>
</dbReference>
<keyword evidence="5" id="KW-1185">Reference proteome</keyword>
<evidence type="ECO:0000256" key="1">
    <source>
        <dbReference type="PROSITE-ProRule" id="PRU00175"/>
    </source>
</evidence>
<dbReference type="InterPro" id="IPR001841">
    <property type="entry name" value="Znf_RING"/>
</dbReference>
<keyword evidence="1" id="KW-0863">Zinc-finger</keyword>
<dbReference type="EMBL" id="JBDFQZ010000014">
    <property type="protein sequence ID" value="KAK9667346.1"/>
    <property type="molecule type" value="Genomic_DNA"/>
</dbReference>
<dbReference type="SMART" id="SM00184">
    <property type="entry name" value="RING"/>
    <property type="match status" value="1"/>
</dbReference>
<sequence length="431" mass="45882">MGAACCVAARDRTINHGSSGEIVQRNIRHSASWSFRFDSRVGVAGEDSSKGSMSDVASRNDAPDVKFASDVSAHVSDAGSSMESYQTAGSSSKSPLNHERAENVKPSPSDRLISGNSSTEAKAESSQSSVSASIKQPPLIHTSSLSASPLPSQSKPLSPAPLPSTSVQGPPQRCLRQQPSEIHSSGRSSPVENRHVPSRMSTASNESTRGSFGRSSDGSSAHAFSDVRSVSQRGRCSFDSGSSSSARDKSSRNNGRDSGSTSVNFPSCGICSKQLSEKSAWGSEKIAGGNELEVIAVLICGHVYHAECLETITPEANKYDPACPVCAFGEKQTLKLTGKLLKAERDFKVKNIKKLRNQEADIDGSFDFDYWKSSPAQGNGPKLLNSSSLRISTAKPFLKRHFSFGSRSDKSPSVSPSLKKKGVFWAKSSRV</sequence>
<evidence type="ECO:0000259" key="3">
    <source>
        <dbReference type="PROSITE" id="PS50089"/>
    </source>
</evidence>
<dbReference type="Gene3D" id="3.30.40.10">
    <property type="entry name" value="Zinc/RING finger domain, C3HC4 (zinc finger)"/>
    <property type="match status" value="1"/>
</dbReference>
<name>A0AAW1GUA8_SAPOF</name>